<evidence type="ECO:0000256" key="6">
    <source>
        <dbReference type="SAM" id="MobiDB-lite"/>
    </source>
</evidence>
<keyword evidence="9" id="KW-1185">Reference proteome</keyword>
<evidence type="ECO:0000256" key="4">
    <source>
        <dbReference type="ARBA" id="ARBA00022989"/>
    </source>
</evidence>
<feature type="transmembrane region" description="Helical" evidence="7">
    <location>
        <begin position="66"/>
        <end position="84"/>
    </location>
</feature>
<keyword evidence="4 7" id="KW-1133">Transmembrane helix</keyword>
<feature type="transmembrane region" description="Helical" evidence="7">
    <location>
        <begin position="249"/>
        <end position="266"/>
    </location>
</feature>
<keyword evidence="3 7" id="KW-0812">Transmembrane</keyword>
<evidence type="ECO:0000256" key="7">
    <source>
        <dbReference type="SAM" id="Phobius"/>
    </source>
</evidence>
<dbReference type="Pfam" id="PF03706">
    <property type="entry name" value="LPG_synthase_TM"/>
    <property type="match status" value="1"/>
</dbReference>
<feature type="transmembrane region" description="Helical" evidence="7">
    <location>
        <begin position="303"/>
        <end position="320"/>
    </location>
</feature>
<evidence type="ECO:0000256" key="5">
    <source>
        <dbReference type="ARBA" id="ARBA00023136"/>
    </source>
</evidence>
<feature type="region of interest" description="Disordered" evidence="6">
    <location>
        <begin position="1"/>
        <end position="23"/>
    </location>
</feature>
<feature type="transmembrane region" description="Helical" evidence="7">
    <location>
        <begin position="174"/>
        <end position="194"/>
    </location>
</feature>
<evidence type="ECO:0000256" key="3">
    <source>
        <dbReference type="ARBA" id="ARBA00022692"/>
    </source>
</evidence>
<evidence type="ECO:0000313" key="8">
    <source>
        <dbReference type="EMBL" id="AWW36198.1"/>
    </source>
</evidence>
<dbReference type="PANTHER" id="PTHR39087:SF2">
    <property type="entry name" value="UPF0104 MEMBRANE PROTEIN MJ1595"/>
    <property type="match status" value="1"/>
</dbReference>
<reference evidence="8 9" key="1">
    <citation type="journal article" date="2019" name="Int. J. Syst. Evol. Microbiol.">
        <title>Streptomyces cadmiisoli sp. nov., a novel actinomycete isolated from cadmium-contaminated soil.</title>
        <authorList>
            <person name="Li K."/>
            <person name="Tang X."/>
            <person name="Zhao J."/>
            <person name="Guo Y."/>
            <person name="Tang Y."/>
            <person name="Gao J."/>
        </authorList>
    </citation>
    <scope>NUCLEOTIDE SEQUENCE [LARGE SCALE GENOMIC DNA]</scope>
    <source>
        <strain evidence="8 9">ZFG47</strain>
    </source>
</reference>
<dbReference type="InterPro" id="IPR022791">
    <property type="entry name" value="L-PG_synthase/AglD"/>
</dbReference>
<keyword evidence="2" id="KW-1003">Cell membrane</keyword>
<proteinExistence type="predicted"/>
<gene>
    <name evidence="8" type="ORF">DN051_05740</name>
</gene>
<evidence type="ECO:0000313" key="9">
    <source>
        <dbReference type="Proteomes" id="UP000249616"/>
    </source>
</evidence>
<dbReference type="EMBL" id="CP030073">
    <property type="protein sequence ID" value="AWW36198.1"/>
    <property type="molecule type" value="Genomic_DNA"/>
</dbReference>
<organism evidence="8 9">
    <name type="scientific">Streptomyces cadmiisoli</name>
    <dbReference type="NCBI Taxonomy" id="2184053"/>
    <lineage>
        <taxon>Bacteria</taxon>
        <taxon>Bacillati</taxon>
        <taxon>Actinomycetota</taxon>
        <taxon>Actinomycetes</taxon>
        <taxon>Kitasatosporales</taxon>
        <taxon>Streptomycetaceae</taxon>
        <taxon>Streptomyces</taxon>
        <taxon>Streptomyces aurantiacus group</taxon>
    </lineage>
</organism>
<feature type="transmembrane region" description="Helical" evidence="7">
    <location>
        <begin position="104"/>
        <end position="127"/>
    </location>
</feature>
<name>A0A2Z4IUA3_9ACTN</name>
<evidence type="ECO:0000256" key="2">
    <source>
        <dbReference type="ARBA" id="ARBA00022475"/>
    </source>
</evidence>
<protein>
    <submittedName>
        <fullName evidence="8">TIGR00374 family protein</fullName>
    </submittedName>
</protein>
<dbReference type="KEGG" id="scad:DN051_05740"/>
<dbReference type="RefSeq" id="WP_112438145.1">
    <property type="nucleotide sequence ID" value="NZ_CP030073.1"/>
</dbReference>
<dbReference type="AlphaFoldDB" id="A0A2Z4IUA3"/>
<feature type="transmembrane region" description="Helical" evidence="7">
    <location>
        <begin position="23"/>
        <end position="45"/>
    </location>
</feature>
<comment type="subcellular location">
    <subcellularLocation>
        <location evidence="1">Cell membrane</location>
        <topology evidence="1">Multi-pass membrane protein</topology>
    </subcellularLocation>
</comment>
<accession>A0A2Z4IUA3</accession>
<keyword evidence="5 7" id="KW-0472">Membrane</keyword>
<dbReference type="PANTHER" id="PTHR39087">
    <property type="entry name" value="UPF0104 MEMBRANE PROTEIN MJ1595"/>
    <property type="match status" value="1"/>
</dbReference>
<feature type="transmembrane region" description="Helical" evidence="7">
    <location>
        <begin position="278"/>
        <end position="297"/>
    </location>
</feature>
<feature type="transmembrane region" description="Helical" evidence="7">
    <location>
        <begin position="219"/>
        <end position="243"/>
    </location>
</feature>
<dbReference type="GO" id="GO:0005886">
    <property type="term" value="C:plasma membrane"/>
    <property type="evidence" value="ECO:0007669"/>
    <property type="project" value="UniProtKB-SubCell"/>
</dbReference>
<dbReference type="Proteomes" id="UP000249616">
    <property type="component" value="Chromosome"/>
</dbReference>
<feature type="transmembrane region" description="Helical" evidence="7">
    <location>
        <begin position="148"/>
        <end position="168"/>
    </location>
</feature>
<sequence>MTDGVRVTRAGPPRPGPSGTPSARVRACWPVLLTLAVLVVAVVLARRHWPVLETGAGRLAVADHPWLLAAAAAVVTTWLCSALAQQGAVAQPLPAGRLVAAQFAASAANHVLPAGLGAGAVNLRFLMRCGLPAARSLTALAVKTAAGGIVRGTLIVVLALACPGLLHLPRVPGAYVAGGLAAVCLAAVPTARLWPRCRSAAARVTADIRAVHALPRRAAALWGGSLAFAALHALVVIAVAQAVGLSLPPVRVALVYLAASTAAALLPTPGGLGSLDAALALALTVAGAPGAAAASVVLGYRLLTVWLPLLPGLLVLAVLVRRRAL</sequence>
<evidence type="ECO:0000256" key="1">
    <source>
        <dbReference type="ARBA" id="ARBA00004651"/>
    </source>
</evidence>